<comment type="similarity">
    <text evidence="4">Belongs to the L/F-transferase family.</text>
</comment>
<evidence type="ECO:0000313" key="6">
    <source>
        <dbReference type="Proteomes" id="UP000470384"/>
    </source>
</evidence>
<dbReference type="GeneID" id="300654981"/>
<evidence type="ECO:0000256" key="1">
    <source>
        <dbReference type="ARBA" id="ARBA00022490"/>
    </source>
</evidence>
<dbReference type="AlphaFoldDB" id="A0A845QAA6"/>
<dbReference type="GO" id="GO:0008914">
    <property type="term" value="F:leucyl-tRNA--protein transferase activity"/>
    <property type="evidence" value="ECO:0007669"/>
    <property type="project" value="UniProtKB-UniRule"/>
</dbReference>
<sequence length="220" mass="24380">MVDDSHDITADILLRAYAYGVFPMGESRDDPSLYWVDPLERGILPLDGFHVPRKLKRTIRQQPFDVTVDTAFRATMVACATPAPGREGTWINDRIVDLYCELFERGYAHSVECWLEGRLVGGLYGVSLGAAFFGESMFSRATDASKVALTYLVARLKAGGFRLLDTQFVTDHLSQFGATEIPRADYKEMLAAAIEQPSDFFALPLDAQPSDVLQSVSQTS</sequence>
<dbReference type="InterPro" id="IPR016181">
    <property type="entry name" value="Acyl_CoA_acyltransferase"/>
</dbReference>
<comment type="catalytic activity">
    <reaction evidence="4">
        <text>L-phenylalanyl-tRNA(Phe) + an N-terminal L-alpha-aminoacyl-[protein] = an N-terminal L-phenylalanyl-L-alpha-aminoacyl-[protein] + tRNA(Phe)</text>
        <dbReference type="Rhea" id="RHEA:43632"/>
        <dbReference type="Rhea" id="RHEA-COMP:9668"/>
        <dbReference type="Rhea" id="RHEA-COMP:9699"/>
        <dbReference type="Rhea" id="RHEA-COMP:10636"/>
        <dbReference type="Rhea" id="RHEA-COMP:10637"/>
        <dbReference type="ChEBI" id="CHEBI:78442"/>
        <dbReference type="ChEBI" id="CHEBI:78531"/>
        <dbReference type="ChEBI" id="CHEBI:78597"/>
        <dbReference type="ChEBI" id="CHEBI:83561"/>
        <dbReference type="EC" id="2.3.2.6"/>
    </reaction>
</comment>
<name>A0A845QAA6_9HYPH</name>
<reference evidence="5 6" key="1">
    <citation type="journal article" date="2016" name="Int. J. Syst. Evol. Microbiol.">
        <title>Pyruvatibacter mobilis gen. nov., sp. nov., a marine bacterium from the culture broth of Picochlorum sp. 122.</title>
        <authorList>
            <person name="Wang G."/>
            <person name="Tang M."/>
            <person name="Wu H."/>
            <person name="Dai S."/>
            <person name="Li T."/>
            <person name="Chen C."/>
            <person name="He H."/>
            <person name="Fan J."/>
            <person name="Xiang W."/>
            <person name="Li X."/>
        </authorList>
    </citation>
    <scope>NUCLEOTIDE SEQUENCE [LARGE SCALE GENOMIC DNA]</scope>
    <source>
        <strain evidence="5 6">GYP-11</strain>
    </source>
</reference>
<gene>
    <name evidence="4" type="primary">aat</name>
    <name evidence="5" type="ORF">GTQ45_07380</name>
</gene>
<evidence type="ECO:0000313" key="5">
    <source>
        <dbReference type="EMBL" id="NBG95553.1"/>
    </source>
</evidence>
<accession>A0A845QAA6</accession>
<dbReference type="NCBIfam" id="TIGR00667">
    <property type="entry name" value="aat"/>
    <property type="match status" value="1"/>
</dbReference>
<dbReference type="PANTHER" id="PTHR30098">
    <property type="entry name" value="LEUCYL/PHENYLALANYL-TRNA--PROTEIN TRANSFERASE"/>
    <property type="match status" value="1"/>
</dbReference>
<evidence type="ECO:0000256" key="4">
    <source>
        <dbReference type="HAMAP-Rule" id="MF_00688"/>
    </source>
</evidence>
<dbReference type="GO" id="GO:0030163">
    <property type="term" value="P:protein catabolic process"/>
    <property type="evidence" value="ECO:0007669"/>
    <property type="project" value="UniProtKB-UniRule"/>
</dbReference>
<protein>
    <recommendedName>
        <fullName evidence="4">Leucyl/phenylalanyl-tRNA--protein transferase</fullName>
        <ecNumber evidence="4">2.3.2.6</ecNumber>
    </recommendedName>
    <alternativeName>
        <fullName evidence="4">L/F-transferase</fullName>
    </alternativeName>
    <alternativeName>
        <fullName evidence="4">Leucyltransferase</fullName>
    </alternativeName>
    <alternativeName>
        <fullName evidence="4">Phenyalanyltransferase</fullName>
    </alternativeName>
</protein>
<keyword evidence="3 4" id="KW-0012">Acyltransferase</keyword>
<dbReference type="EC" id="2.3.2.6" evidence="4"/>
<comment type="subcellular location">
    <subcellularLocation>
        <location evidence="4">Cytoplasm</location>
    </subcellularLocation>
</comment>
<organism evidence="5 6">
    <name type="scientific">Pyruvatibacter mobilis</name>
    <dbReference type="NCBI Taxonomy" id="1712261"/>
    <lineage>
        <taxon>Bacteria</taxon>
        <taxon>Pseudomonadati</taxon>
        <taxon>Pseudomonadota</taxon>
        <taxon>Alphaproteobacteria</taxon>
        <taxon>Hyphomicrobiales</taxon>
        <taxon>Parvibaculaceae</taxon>
        <taxon>Pyruvatibacter</taxon>
    </lineage>
</organism>
<dbReference type="InterPro" id="IPR004616">
    <property type="entry name" value="Leu/Phe-tRNA_Trfase"/>
</dbReference>
<keyword evidence="6" id="KW-1185">Reference proteome</keyword>
<proteinExistence type="inferred from homology"/>
<evidence type="ECO:0000256" key="2">
    <source>
        <dbReference type="ARBA" id="ARBA00022679"/>
    </source>
</evidence>
<dbReference type="PANTHER" id="PTHR30098:SF2">
    <property type="entry name" value="LEUCYL_PHENYLALANYL-TRNA--PROTEIN TRANSFERASE"/>
    <property type="match status" value="1"/>
</dbReference>
<dbReference type="OrthoDB" id="9790282at2"/>
<dbReference type="RefSeq" id="WP_160587609.1">
    <property type="nucleotide sequence ID" value="NZ_BMHN01000001.1"/>
</dbReference>
<keyword evidence="1 4" id="KW-0963">Cytoplasm</keyword>
<dbReference type="FunFam" id="3.40.630.70:FF:000001">
    <property type="entry name" value="Leucyl/phenylalanyl-tRNA--protein transferase"/>
    <property type="match status" value="1"/>
</dbReference>
<comment type="catalytic activity">
    <reaction evidence="4">
        <text>N-terminal L-lysyl-[protein] + L-leucyl-tRNA(Leu) = N-terminal L-leucyl-L-lysyl-[protein] + tRNA(Leu) + H(+)</text>
        <dbReference type="Rhea" id="RHEA:12340"/>
        <dbReference type="Rhea" id="RHEA-COMP:9613"/>
        <dbReference type="Rhea" id="RHEA-COMP:9622"/>
        <dbReference type="Rhea" id="RHEA-COMP:12670"/>
        <dbReference type="Rhea" id="RHEA-COMP:12671"/>
        <dbReference type="ChEBI" id="CHEBI:15378"/>
        <dbReference type="ChEBI" id="CHEBI:65249"/>
        <dbReference type="ChEBI" id="CHEBI:78442"/>
        <dbReference type="ChEBI" id="CHEBI:78494"/>
        <dbReference type="ChEBI" id="CHEBI:133043"/>
        <dbReference type="EC" id="2.3.2.6"/>
    </reaction>
</comment>
<dbReference type="EMBL" id="WXYQ01000005">
    <property type="protein sequence ID" value="NBG95553.1"/>
    <property type="molecule type" value="Genomic_DNA"/>
</dbReference>
<comment type="caution">
    <text evidence="5">The sequence shown here is derived from an EMBL/GenBank/DDBJ whole genome shotgun (WGS) entry which is preliminary data.</text>
</comment>
<dbReference type="Gene3D" id="3.40.630.70">
    <property type="entry name" value="Leucyl/phenylalanyl-tRNA-protein transferase, C-terminal domain"/>
    <property type="match status" value="1"/>
</dbReference>
<keyword evidence="2 4" id="KW-0808">Transferase</keyword>
<comment type="catalytic activity">
    <reaction evidence="4">
        <text>N-terminal L-arginyl-[protein] + L-leucyl-tRNA(Leu) = N-terminal L-leucyl-L-arginyl-[protein] + tRNA(Leu) + H(+)</text>
        <dbReference type="Rhea" id="RHEA:50416"/>
        <dbReference type="Rhea" id="RHEA-COMP:9613"/>
        <dbReference type="Rhea" id="RHEA-COMP:9622"/>
        <dbReference type="Rhea" id="RHEA-COMP:12672"/>
        <dbReference type="Rhea" id="RHEA-COMP:12673"/>
        <dbReference type="ChEBI" id="CHEBI:15378"/>
        <dbReference type="ChEBI" id="CHEBI:64719"/>
        <dbReference type="ChEBI" id="CHEBI:78442"/>
        <dbReference type="ChEBI" id="CHEBI:78494"/>
        <dbReference type="ChEBI" id="CHEBI:133044"/>
        <dbReference type="EC" id="2.3.2.6"/>
    </reaction>
</comment>
<dbReference type="SUPFAM" id="SSF55729">
    <property type="entry name" value="Acyl-CoA N-acyltransferases (Nat)"/>
    <property type="match status" value="1"/>
</dbReference>
<dbReference type="Proteomes" id="UP000470384">
    <property type="component" value="Unassembled WGS sequence"/>
</dbReference>
<evidence type="ECO:0000256" key="3">
    <source>
        <dbReference type="ARBA" id="ARBA00023315"/>
    </source>
</evidence>
<dbReference type="HAMAP" id="MF_00688">
    <property type="entry name" value="Leu_Phe_trans"/>
    <property type="match status" value="1"/>
</dbReference>
<dbReference type="GO" id="GO:0005737">
    <property type="term" value="C:cytoplasm"/>
    <property type="evidence" value="ECO:0007669"/>
    <property type="project" value="UniProtKB-SubCell"/>
</dbReference>
<comment type="function">
    <text evidence="4">Functions in the N-end rule pathway of protein degradation where it conjugates Leu, Phe and, less efficiently, Met from aminoacyl-tRNAs to the N-termini of proteins containing an N-terminal arginine or lysine.</text>
</comment>
<dbReference type="InterPro" id="IPR042203">
    <property type="entry name" value="Leu/Phe-tRNA_Trfase_C"/>
</dbReference>
<dbReference type="Pfam" id="PF03588">
    <property type="entry name" value="Leu_Phe_trans"/>
    <property type="match status" value="1"/>
</dbReference>